<feature type="domain" description="Dynein heavy chain AAA 5 extension" evidence="23">
    <location>
        <begin position="1689"/>
        <end position="1841"/>
    </location>
</feature>
<keyword evidence="12" id="KW-0969">Cilium</keyword>
<feature type="domain" description="Dynein heavy chain hydrolytic ATP-binding dynein motor region" evidence="19">
    <location>
        <begin position="1197"/>
        <end position="1523"/>
    </location>
</feature>
<evidence type="ECO:0000256" key="6">
    <source>
        <dbReference type="ARBA" id="ARBA00022737"/>
    </source>
</evidence>
<dbReference type="Gene3D" id="1.10.8.710">
    <property type="match status" value="1"/>
</dbReference>
<keyword evidence="15" id="KW-0966">Cell projection</keyword>
<keyword evidence="5" id="KW-0493">Microtubule</keyword>
<dbReference type="FunFam" id="1.10.8.720:FF:000001">
    <property type="entry name" value="dynein heavy chain 7, axonemal"/>
    <property type="match status" value="1"/>
</dbReference>
<evidence type="ECO:0000256" key="7">
    <source>
        <dbReference type="ARBA" id="ARBA00022741"/>
    </source>
</evidence>
<dbReference type="FunFam" id="1.20.920.20:FF:000006">
    <property type="entry name" value="Dynein, axonemal, heavy chain 6"/>
    <property type="match status" value="1"/>
</dbReference>
<name>A0A6G0ZHA0_APHCR</name>
<evidence type="ECO:0000259" key="21">
    <source>
        <dbReference type="Pfam" id="PF12780"/>
    </source>
</evidence>
<dbReference type="FunFam" id="1.10.287.2620:FF:000002">
    <property type="entry name" value="Dynein heavy chain 2, axonemal"/>
    <property type="match status" value="1"/>
</dbReference>
<dbReference type="GO" id="GO:0003341">
    <property type="term" value="P:cilium movement"/>
    <property type="evidence" value="ECO:0007669"/>
    <property type="project" value="UniProtKB-ARBA"/>
</dbReference>
<dbReference type="InterPro" id="IPR004273">
    <property type="entry name" value="Dynein_heavy_D6_P-loop"/>
</dbReference>
<dbReference type="GO" id="GO:0005858">
    <property type="term" value="C:axonemal dynein complex"/>
    <property type="evidence" value="ECO:0007669"/>
    <property type="project" value="UniProtKB-ARBA"/>
</dbReference>
<dbReference type="GO" id="GO:0008569">
    <property type="term" value="F:minus-end-directed microtubule motor activity"/>
    <property type="evidence" value="ECO:0007669"/>
    <property type="project" value="InterPro"/>
</dbReference>
<evidence type="ECO:0000259" key="17">
    <source>
        <dbReference type="Pfam" id="PF03028"/>
    </source>
</evidence>
<dbReference type="Gene3D" id="3.20.180.20">
    <property type="entry name" value="Dynein heavy chain, N-terminal domain 2"/>
    <property type="match status" value="1"/>
</dbReference>
<dbReference type="InterPro" id="IPR043160">
    <property type="entry name" value="Dynein_C_barrel"/>
</dbReference>
<keyword evidence="7" id="KW-0547">Nucleotide-binding</keyword>
<dbReference type="Gene3D" id="6.10.140.1060">
    <property type="match status" value="1"/>
</dbReference>
<dbReference type="GO" id="GO:0051959">
    <property type="term" value="F:dynein light intermediate chain binding"/>
    <property type="evidence" value="ECO:0007669"/>
    <property type="project" value="InterPro"/>
</dbReference>
<feature type="domain" description="Dynein heavy chain linker" evidence="18">
    <location>
        <begin position="665"/>
        <end position="1069"/>
    </location>
</feature>
<dbReference type="FunFam" id="1.10.8.1220:FF:000001">
    <property type="entry name" value="Dynein axonemal heavy chain 5"/>
    <property type="match status" value="1"/>
</dbReference>
<evidence type="ECO:0000256" key="8">
    <source>
        <dbReference type="ARBA" id="ARBA00022840"/>
    </source>
</evidence>
<dbReference type="Gene3D" id="1.20.920.30">
    <property type="match status" value="1"/>
</dbReference>
<feature type="domain" description="Dynein heavy chain AAA lid" evidence="25">
    <location>
        <begin position="3482"/>
        <end position="3621"/>
    </location>
</feature>
<dbReference type="Gene3D" id="1.20.58.1120">
    <property type="match status" value="1"/>
</dbReference>
<keyword evidence="28" id="KW-1185">Reference proteome</keyword>
<evidence type="ECO:0000256" key="5">
    <source>
        <dbReference type="ARBA" id="ARBA00022701"/>
    </source>
</evidence>
<keyword evidence="6" id="KW-0677">Repeat</keyword>
<dbReference type="EMBL" id="VUJU01000422">
    <property type="protein sequence ID" value="KAF0770513.1"/>
    <property type="molecule type" value="Genomic_DNA"/>
</dbReference>
<evidence type="ECO:0000259" key="18">
    <source>
        <dbReference type="Pfam" id="PF08393"/>
    </source>
</evidence>
<evidence type="ECO:0000259" key="26">
    <source>
        <dbReference type="Pfam" id="PF18199"/>
    </source>
</evidence>
<evidence type="ECO:0000259" key="23">
    <source>
        <dbReference type="Pfam" id="PF17852"/>
    </source>
</evidence>
<dbReference type="FunFam" id="3.10.490.20:FF:000001">
    <property type="entry name" value="dynein heavy chain 7, axonemal"/>
    <property type="match status" value="1"/>
</dbReference>
<comment type="caution">
    <text evidence="27">The sequence shown here is derived from an EMBL/GenBank/DDBJ whole genome shotgun (WGS) entry which is preliminary data.</text>
</comment>
<feature type="domain" description="Dynein heavy chain ATP-binding dynein motor region" evidence="22">
    <location>
        <begin position="2869"/>
        <end position="3090"/>
    </location>
</feature>
<dbReference type="FunFam" id="3.40.50.300:FF:001328">
    <property type="entry name" value="Dynein heavy chain 6, axonemal"/>
    <property type="match status" value="1"/>
</dbReference>
<dbReference type="FunFam" id="1.20.140.100:FF:000004">
    <property type="entry name" value="Dynein axonemal heavy chain 6"/>
    <property type="match status" value="1"/>
</dbReference>
<dbReference type="FunFam" id="1.10.8.710:FF:000004">
    <property type="entry name" value="Dynein axonemal heavy chain 6"/>
    <property type="match status" value="1"/>
</dbReference>
<dbReference type="InterPro" id="IPR024743">
    <property type="entry name" value="Dynein_HC_stalk"/>
</dbReference>
<evidence type="ECO:0000256" key="11">
    <source>
        <dbReference type="ARBA" id="ARBA00023054"/>
    </source>
</evidence>
<evidence type="ECO:0000259" key="24">
    <source>
        <dbReference type="Pfam" id="PF17857"/>
    </source>
</evidence>
<organism evidence="27 28">
    <name type="scientific">Aphis craccivora</name>
    <name type="common">Cowpea aphid</name>
    <dbReference type="NCBI Taxonomy" id="307492"/>
    <lineage>
        <taxon>Eukaryota</taxon>
        <taxon>Metazoa</taxon>
        <taxon>Ecdysozoa</taxon>
        <taxon>Arthropoda</taxon>
        <taxon>Hexapoda</taxon>
        <taxon>Insecta</taxon>
        <taxon>Pterygota</taxon>
        <taxon>Neoptera</taxon>
        <taxon>Paraneoptera</taxon>
        <taxon>Hemiptera</taxon>
        <taxon>Sternorrhyncha</taxon>
        <taxon>Aphidomorpha</taxon>
        <taxon>Aphidoidea</taxon>
        <taxon>Aphididae</taxon>
        <taxon>Aphidini</taxon>
        <taxon>Aphis</taxon>
        <taxon>Aphis</taxon>
    </lineage>
</organism>
<dbReference type="Pfam" id="PF12774">
    <property type="entry name" value="AAA_6"/>
    <property type="match status" value="1"/>
</dbReference>
<keyword evidence="10" id="KW-0243">Dynein</keyword>
<dbReference type="GO" id="GO:0005874">
    <property type="term" value="C:microtubule"/>
    <property type="evidence" value="ECO:0007669"/>
    <property type="project" value="UniProtKB-KW"/>
</dbReference>
<dbReference type="InterPro" id="IPR024317">
    <property type="entry name" value="Dynein_heavy_chain_D4_dom"/>
</dbReference>
<dbReference type="Gene3D" id="1.10.472.130">
    <property type="match status" value="1"/>
</dbReference>
<evidence type="ECO:0000256" key="1">
    <source>
        <dbReference type="ARBA" id="ARBA00004230"/>
    </source>
</evidence>
<dbReference type="InterPro" id="IPR043157">
    <property type="entry name" value="Dynein_AAA1S"/>
</dbReference>
<sequence length="3933" mass="453810">MDKDCFSLSKNAVKIQDKSTKKINIHHGFTEKSRKMKEAKKDRESREVFRTNLVDEYSKYLDPEENVLSDENTFLKYYFFITQGAEADANYLAPIDPRIVNGILGRLSIEYQKSPFLPEFQNEILNECYLKAMKEAVVAYSLHDVYAIHNKLPILDTPLRKELRKDSALWKKSMGRAASFLRDNLHQANPLIAEMIKIWHKIFEPTQVFDYAEMAARGILKYTLPEYMVHVRKCIADASVILRIKWFDSVQQLFQQTKLSRFIPKKDNIKKQTSFYNCVAYIMKVKYQEYVYKIMEEFTDVMCNPKTNPGFITDLIYRNSMLQFYPTFRKIRDFIMSIYDQIREMVMNLERLEHRLYKDYTYTKKILQVNIDMTVVNNHRKKLSLVLDDYWVLPELVIHDLDEHLYLINGQAQDEIDKFLSTEHTIEEYKKYVIKYHTISLDIPVDVSTEIEVGIFEVHRNDTIKALCKQAEKLKNMIVSRMTSTYLAIGKKLNEEYATLQTVALTPPRNTRELVNLKKYIKDVKNNIIPEMEERAKVVLSYELFLSDYTLLTGVELKQNGKTFQWVELINFVFAENTKMIEQKTKQLQDFLLNRIYKFKIELENYQNQVAEFKQFGNVELLSVYLDKANSLDNKLNSALSTIDGFNEEEKHFGWKESSYPLRKTVADALAPYKKLYDNCSEFLENYDKWMNAKICTYDPEQIEQDVTMYYRNIVKLERTFVDCPAPLAIAIAVKQSVEAFKEHIAVVLTLGNLGLKDRHWEKISEIIGFPLHPNQNLTLAKIMDYNLDEFVPKFEVVSDGASKETALEKKLHAMEEEWKDLYFTLMPHRDSGTHILSGVDDVQLLLDDHILKTTTMKNSPFIKPFEENIKNWESKLHLLNDILDYWIKVQITWMYLEPIFSSPDIQTQMPEESRRFNVVDKVWRDMIKEAQKIKKVILSINIDKILDKLKKSNSLLELIQKGLNDYLEKKRLYFPRFFFLSNDELLEILSETKDPTRVQPHLKKCFEGIAKLKFTADQDVISMISSEEEIVHLSMVVDTARARGQVEKWLVDLEISMKLTIREVIEKALLAYKNTLRQEWVIQWPGQAVLAISCTYWTSEVTQAILRYPRGLPRYLMKCNDQIDKIVKLVRGVLSVQTRLTLGALVVTDVHAKDVVEDMVKKDVHKTNDFNWLCQLRYYWIEDNLDAFMINASLRYGYEYLGNSPRLVITPLTDRCYRTLFCALQLNLGGAPEGPAGTGKTETTKDLAKAVSKQCVVFNCSDSMDYIGLGKFFKGLLSCGAWACFDEFNRIELEVLSVVAQQILTIQRGIQADLSRIHFEGSSLILDKTCAVFITMNPGYAGRSELPDNLKALFRPVAMMVPDYALISEIVLYSQGFNLARSLSVKIVATYKLCSEQLSSQNHYDYGMRAVKTVLTAAGNLKLKYPEEDENILILRSINDVNLPKFLGHDIPLFKGLVSDLFPGIVLPQPDYEILNMCIEESCTKLNLQCTSYFLEKIQQIYEMMIVRHGFMIVGLPFSGKTSAYRVLAGALAIIEEKKLMDEHKVEIMVINPKSITLGQLYGQFDMISHEWFDGIIAVGFRQFASSENLNRKWLLFDGPVDAIWIESMNTVLDDNKKLCLISGEIIQLSNTTNLIFEPMDLDVASPATVSRCGMILMEPSALGWECLVQSWIKKLSSYITSHYKQMLQSLILRFSYPILYFIRRYNITEVFPSNDSNLIRSLTNICETFMDLYSNEEHMKTVSQSDLRAQLEGIFFFSCIWSMGATLDAQSRTKFNILFRALLENKFPNKVSRSFKIPIELCSSPKKSYINVPPKEYSVFDYRYILEGQGKGEWKLWSDYVTEAPPIPQGIPFNDILVPTIDVIRHQVIMSMLITHHLPMMTVGKTGTGKSTYTMNYLFKKIDKTIYQSSFINFSAHTSANLTQDIIMNKLIKRRRGIFGPPVGTKCIIFIDDISMPQKEYYGAQPPIELLRQFLDKFPWYDRNELVPMTLQDVLLICAMGPPSTGNSVSPRFSRHFNVVVINEFNDPTMVSIFSKILLWHLDTRGFSREFDSCMHQLVNSTLELHKKSIIHLLPTPSKSHYLFNLRDFSKVIQGVMFSVPETIEDAIAMKRLWIHEILRVYYDRLVDDSDCSWFFNNLSAVCKEILNENINDIFSHLINGPNETIGQNELRQLIYCDFSNPKADTRNYMEVHNLNNLRLIVEGYLNEFNNMSKKPMHLVLFRFAIEHLSRICRILKQPRGHALLVGLGGSGRQSLTRLAAHISEYDLFQVQMTRLYGTSEWQEDLKNILGRAVSSLDQHVVFLFNDSEIKMESMVEDINNLLNSGEVPNLYTTDEKVELCDKILVIDKQRDKSIQTDGSMSAVFNYFIQIVKEQLHVVLAFSPIGNDFRTRIRKFPSLVQCCTINWFQNWPSDALLAVATNFLDAIDLTEHERSVCVTMCQKFHLSSQNLSMEFEVRSQRKTYVTPTLYLELMSTFKDLLGKKRQEILMAKRRYEVGLEKLQTAADDISIMQEELKDLQPKIMVAAAEVKVIMQKVEKENQEISKVKQIIKKDEEEAQETAEGAQKIKDECDAHMEAARPALNIALAALNTLTPNDITFVKSMKNPPRPVKLTMEAICIIKDVKPEKIMDPTTGKTSDDYWVASKKLLNDLKFLEHLINFDKDNIPPKIMKVLNEKYINNPEFDPEKIKYASVAAEGLCKWVRAMSSYDVVAKEVAPKKLALAEAEAVYNNAMSALNNKREQLAEVEKKMKAVQDDLEENEKKMKAFQDEASSVQTKLQRAEELIGGLGGEKQRWGLMAIDLGKSYLNLTGDILLSSGIIAYLGPFTMDFRNKQIKEWVQDIVNNDLVCAKNFQLSTVLGNPVDIRAWNIAGLPTDSFSTDNGIIVTNSRRSALMIDPQCQANKWIKNMEADNSLSIIRFTTPNYTKILEHAITNGTPVLLENIYEELDPVLDPVLLSQVFICGGTYCLKLGETIIEFNDRFRLYITTKLRNPHYLPDISVKVVLLNFMITPIGLEDQLLGVVVAKDRPDLEAEKNQLIIQGAENSKSLKDIEDKILQVLSSSEGNILEDEEAVNILSSSKTLANEIEVKQSKAKITERTIDKTRHQYKAVATYSTTLFFIIDSLTNIDPMYQYSLTWFINLFIMAVENSPKHEKIEERTKSLINYFTYSLYVNICRSLFEKDKLLFSLIMAIRLSTEINPEEWLFFLTGGINLDNQIINKISWLQDINWDELCRLDNLPKFKDIRADFENNEDKWKQIYDSPEPHLVNFPEPWNTNLNYFQKCIVLRIIRYDKILPAIQYFISNESILESKFIEPPPFDLAASFESSNCVTPLIFILTPGADPTSMLIKYADKMGFGYRLTSLSLGQGQGPIATRLIEEATRTGNWVLLQNCHLAKSWMPELEKICESFSVEHTNSEFRLWLTSYPVEYFSVSVLQNSVKMTNEPPKGLRANIYRSFTSDPITNEEFFEGCKLQSVSFKKLVFSLCFFHALVQERRNYGPIGWNRLYEFNETDLRISVLQLQNFLNEYPNVQFDALRYLTGECNYGGRVTDDWDRRCLTTCLHKFYTKSVIKANNFKFDKTGVYYCPDLKEYDQILEHIQGFPLVTKPEIFGLHENADLIRERQESELLLNSILKTEDSKTTGAKGVSSEDLILTFSMDILNKLPNNFDITLALEKYPTTYNQSMNTVLVQEMGRFNKLLDVIKFSLTNLQRSVKGLILMSNELEEVYHSILISKIPVVWANSSYPSLKPLGSYIKDFLQRMAFLQKWYIHGIPNSFWISGFYFTQAFLTGSQQNFARKFQIPIDLLTFDYKIMDRKMIVNSAPENGVYVYGLFLDGARWSNKKSSLKESKSKQLYYKMPIIHMIPIKKENLKFDTVYLCPMYKTAERKGTLSTTGHSTNFVIALSIPTIKQPEHWIMRGVALLCQLSQ</sequence>
<dbReference type="Pfam" id="PF12775">
    <property type="entry name" value="AAA_7"/>
    <property type="match status" value="1"/>
</dbReference>
<dbReference type="Pfam" id="PF12777">
    <property type="entry name" value="MT"/>
    <property type="match status" value="1"/>
</dbReference>
<gene>
    <name evidence="27" type="ORF">FWK35_00000731</name>
</gene>
<keyword evidence="11 16" id="KW-0175">Coiled coil</keyword>
<reference evidence="27 28" key="1">
    <citation type="submission" date="2019-08" db="EMBL/GenBank/DDBJ databases">
        <title>Whole genome of Aphis craccivora.</title>
        <authorList>
            <person name="Voronova N.V."/>
            <person name="Shulinski R.S."/>
            <person name="Bandarenka Y.V."/>
            <person name="Zhorov D.G."/>
            <person name="Warner D."/>
        </authorList>
    </citation>
    <scope>NUCLEOTIDE SEQUENCE [LARGE SCALE GENOMIC DNA]</scope>
    <source>
        <strain evidence="27">180601</strain>
        <tissue evidence="27">Whole Body</tissue>
    </source>
</reference>
<dbReference type="FunFam" id="3.40.50.300:FF:002141">
    <property type="entry name" value="Dynein heavy chain"/>
    <property type="match status" value="1"/>
</dbReference>
<dbReference type="FunFam" id="1.20.920.30:FF:000002">
    <property type="entry name" value="Dynein axonemal heavy chain 3"/>
    <property type="match status" value="1"/>
</dbReference>
<dbReference type="GO" id="GO:0031514">
    <property type="term" value="C:motile cilium"/>
    <property type="evidence" value="ECO:0007669"/>
    <property type="project" value="UniProtKB-SubCell"/>
</dbReference>
<evidence type="ECO:0000313" key="28">
    <source>
        <dbReference type="Proteomes" id="UP000478052"/>
    </source>
</evidence>
<keyword evidence="14" id="KW-0206">Cytoskeleton</keyword>
<evidence type="ECO:0000259" key="19">
    <source>
        <dbReference type="Pfam" id="PF12774"/>
    </source>
</evidence>
<dbReference type="InterPro" id="IPR035706">
    <property type="entry name" value="AAA_9"/>
</dbReference>
<evidence type="ECO:0000256" key="13">
    <source>
        <dbReference type="ARBA" id="ARBA00023175"/>
    </source>
</evidence>
<dbReference type="InterPro" id="IPR026983">
    <property type="entry name" value="DHC"/>
</dbReference>
<dbReference type="Gene3D" id="3.10.490.20">
    <property type="match status" value="1"/>
</dbReference>
<dbReference type="FunFam" id="3.40.50.300:FF:000362">
    <property type="entry name" value="Dynein, axonemal, heavy chain 6"/>
    <property type="match status" value="1"/>
</dbReference>
<dbReference type="InterPro" id="IPR035699">
    <property type="entry name" value="AAA_6"/>
</dbReference>
<proteinExistence type="inferred from homology"/>
<feature type="domain" description="Dynein heavy chain region D6 P-loop" evidence="17">
    <location>
        <begin position="3333"/>
        <end position="3446"/>
    </location>
</feature>
<feature type="coiled-coil region" evidence="16">
    <location>
        <begin position="2536"/>
        <end position="2573"/>
    </location>
</feature>
<dbReference type="Pfam" id="PF08393">
    <property type="entry name" value="DHC_N2"/>
    <property type="match status" value="1"/>
</dbReference>
<dbReference type="Gene3D" id="1.10.8.1220">
    <property type="match status" value="1"/>
</dbReference>
<dbReference type="InterPro" id="IPR041466">
    <property type="entry name" value="Dynein_AAA5_ext"/>
</dbReference>
<evidence type="ECO:0000259" key="22">
    <source>
        <dbReference type="Pfam" id="PF12781"/>
    </source>
</evidence>
<evidence type="ECO:0000256" key="2">
    <source>
        <dbReference type="ARBA" id="ARBA00004430"/>
    </source>
</evidence>
<dbReference type="Pfam" id="PF12781">
    <property type="entry name" value="AAA_9"/>
    <property type="match status" value="1"/>
</dbReference>
<evidence type="ECO:0000259" key="25">
    <source>
        <dbReference type="Pfam" id="PF18198"/>
    </source>
</evidence>
<keyword evidence="13" id="KW-0505">Motor protein</keyword>
<dbReference type="Gene3D" id="1.10.287.2620">
    <property type="match status" value="1"/>
</dbReference>
<dbReference type="InterPro" id="IPR041228">
    <property type="entry name" value="Dynein_C"/>
</dbReference>
<dbReference type="InterPro" id="IPR013602">
    <property type="entry name" value="Dynein_heavy_linker"/>
</dbReference>
<dbReference type="Gene3D" id="1.10.8.720">
    <property type="entry name" value="Region D6 of dynein motor"/>
    <property type="match status" value="1"/>
</dbReference>
<evidence type="ECO:0000256" key="16">
    <source>
        <dbReference type="SAM" id="Coils"/>
    </source>
</evidence>
<dbReference type="GO" id="GO:0005524">
    <property type="term" value="F:ATP binding"/>
    <property type="evidence" value="ECO:0007669"/>
    <property type="project" value="UniProtKB-KW"/>
</dbReference>
<dbReference type="InterPro" id="IPR041589">
    <property type="entry name" value="DNAH3_AAA_lid_1"/>
</dbReference>
<feature type="domain" description="Dynein heavy chain coiled coil stalk" evidence="20">
    <location>
        <begin position="2496"/>
        <end position="2839"/>
    </location>
</feature>
<dbReference type="GO" id="GO:0045505">
    <property type="term" value="F:dynein intermediate chain binding"/>
    <property type="evidence" value="ECO:0007669"/>
    <property type="project" value="InterPro"/>
</dbReference>
<dbReference type="InterPro" id="IPR042222">
    <property type="entry name" value="Dynein_2_N"/>
</dbReference>
<keyword evidence="9" id="KW-0282">Flagellum</keyword>
<feature type="domain" description="Dynein heavy chain 3 AAA+ lid" evidence="24">
    <location>
        <begin position="2060"/>
        <end position="2150"/>
    </location>
</feature>
<evidence type="ECO:0000256" key="3">
    <source>
        <dbReference type="ARBA" id="ARBA00008887"/>
    </source>
</evidence>
<evidence type="ECO:0000256" key="10">
    <source>
        <dbReference type="ARBA" id="ARBA00023017"/>
    </source>
</evidence>
<dbReference type="Gene3D" id="1.20.1270.280">
    <property type="match status" value="1"/>
</dbReference>
<feature type="domain" description="Dynein heavy chain C-terminal" evidence="26">
    <location>
        <begin position="3628"/>
        <end position="3929"/>
    </location>
</feature>
<dbReference type="InterPro" id="IPR042219">
    <property type="entry name" value="AAA_lid_11_sf"/>
</dbReference>
<dbReference type="Gene3D" id="3.40.50.300">
    <property type="entry name" value="P-loop containing nucleotide triphosphate hydrolases"/>
    <property type="match status" value="5"/>
</dbReference>
<dbReference type="InterPro" id="IPR042228">
    <property type="entry name" value="Dynein_linker_3"/>
</dbReference>
<evidence type="ECO:0000259" key="20">
    <source>
        <dbReference type="Pfam" id="PF12777"/>
    </source>
</evidence>
<evidence type="ECO:0000256" key="9">
    <source>
        <dbReference type="ARBA" id="ARBA00022846"/>
    </source>
</evidence>
<comment type="similarity">
    <text evidence="3">Belongs to the dynein heavy chain family.</text>
</comment>
<evidence type="ECO:0000313" key="27">
    <source>
        <dbReference type="EMBL" id="KAF0770513.1"/>
    </source>
</evidence>
<feature type="domain" description="Dynein heavy chain AAA module D4" evidence="21">
    <location>
        <begin position="2219"/>
        <end position="2482"/>
    </location>
</feature>
<evidence type="ECO:0000256" key="14">
    <source>
        <dbReference type="ARBA" id="ARBA00023212"/>
    </source>
</evidence>
<dbReference type="InterPro" id="IPR041658">
    <property type="entry name" value="AAA_lid_11"/>
</dbReference>
<dbReference type="FunFam" id="1.20.58.1120:FF:000005">
    <property type="entry name" value="Dynein, axonemal, heavy chain 12"/>
    <property type="match status" value="1"/>
</dbReference>
<dbReference type="FunFam" id="3.40.50.300:FF:001145">
    <property type="entry name" value="Putative dynein heavy chain"/>
    <property type="match status" value="1"/>
</dbReference>
<dbReference type="FunFam" id="3.40.50.300:FF:000044">
    <property type="entry name" value="Dynein heavy chain 5, axonemal"/>
    <property type="match status" value="1"/>
</dbReference>
<dbReference type="SUPFAM" id="SSF52540">
    <property type="entry name" value="P-loop containing nucleoside triphosphate hydrolases"/>
    <property type="match status" value="4"/>
</dbReference>
<evidence type="ECO:0000256" key="15">
    <source>
        <dbReference type="ARBA" id="ARBA00023273"/>
    </source>
</evidence>
<dbReference type="OrthoDB" id="447173at2759"/>
<evidence type="ECO:0000256" key="12">
    <source>
        <dbReference type="ARBA" id="ARBA00023069"/>
    </source>
</evidence>
<dbReference type="PANTHER" id="PTHR22878">
    <property type="entry name" value="DYNEIN HEAVY CHAIN 6, AXONEMAL-LIKE-RELATED"/>
    <property type="match status" value="1"/>
</dbReference>
<dbReference type="CDD" id="cd00009">
    <property type="entry name" value="AAA"/>
    <property type="match status" value="1"/>
</dbReference>
<evidence type="ECO:0000256" key="4">
    <source>
        <dbReference type="ARBA" id="ARBA00022490"/>
    </source>
</evidence>
<accession>A0A6G0ZHA0</accession>
<protein>
    <submittedName>
        <fullName evidence="27">Dynein heavy chain 7, axonemal-like</fullName>
    </submittedName>
</protein>
<dbReference type="Pfam" id="PF12780">
    <property type="entry name" value="AAA_8"/>
    <property type="match status" value="1"/>
</dbReference>
<dbReference type="Pfam" id="PF18198">
    <property type="entry name" value="AAA_lid_11"/>
    <property type="match status" value="1"/>
</dbReference>
<dbReference type="Pfam" id="PF17852">
    <property type="entry name" value="Dynein_AAA_lid"/>
    <property type="match status" value="1"/>
</dbReference>
<dbReference type="Gene3D" id="1.20.920.20">
    <property type="match status" value="1"/>
</dbReference>
<dbReference type="PANTHER" id="PTHR22878:SF70">
    <property type="entry name" value="DYNEIN HEAVY CHAIN 2, AXONEMAL"/>
    <property type="match status" value="1"/>
</dbReference>
<comment type="subcellular location">
    <subcellularLocation>
        <location evidence="1">Cell projection</location>
        <location evidence="1">Cilium</location>
        <location evidence="1">Flagellum</location>
    </subcellularLocation>
    <subcellularLocation>
        <location evidence="2">Cytoplasm</location>
        <location evidence="2">Cytoskeleton</location>
        <location evidence="2">Cilium axoneme</location>
    </subcellularLocation>
</comment>
<dbReference type="Pfam" id="PF03028">
    <property type="entry name" value="Dynein_heavy"/>
    <property type="match status" value="1"/>
</dbReference>
<dbReference type="Pfam" id="PF17857">
    <property type="entry name" value="AAA_lid_1"/>
    <property type="match status" value="1"/>
</dbReference>
<dbReference type="FunFam" id="3.20.180.20:FF:000003">
    <property type="entry name" value="Dynein heavy chain 12, axonemal"/>
    <property type="match status" value="1"/>
</dbReference>
<dbReference type="Gene3D" id="1.20.140.100">
    <property type="entry name" value="Dynein heavy chain, N-terminal domain 2"/>
    <property type="match status" value="1"/>
</dbReference>
<feature type="coiled-coil region" evidence="16">
    <location>
        <begin position="2725"/>
        <end position="2787"/>
    </location>
</feature>
<dbReference type="Proteomes" id="UP000478052">
    <property type="component" value="Unassembled WGS sequence"/>
</dbReference>
<dbReference type="InterPro" id="IPR027417">
    <property type="entry name" value="P-loop_NTPase"/>
</dbReference>
<dbReference type="Pfam" id="PF18199">
    <property type="entry name" value="Dynein_C"/>
    <property type="match status" value="1"/>
</dbReference>
<dbReference type="FunFam" id="1.20.1270.280:FF:000001">
    <property type="entry name" value="dynein heavy chain 7, axonemal"/>
    <property type="match status" value="1"/>
</dbReference>
<keyword evidence="4" id="KW-0963">Cytoplasm</keyword>
<keyword evidence="8" id="KW-0067">ATP-binding</keyword>